<evidence type="ECO:0000313" key="1">
    <source>
        <dbReference type="EMBL" id="RCX07901.1"/>
    </source>
</evidence>
<dbReference type="RefSeq" id="WP_170138273.1">
    <property type="nucleotide sequence ID" value="NZ_QPJT01000047.1"/>
</dbReference>
<keyword evidence="2" id="KW-1185">Reference proteome</keyword>
<evidence type="ECO:0000313" key="2">
    <source>
        <dbReference type="Proteomes" id="UP000253034"/>
    </source>
</evidence>
<gene>
    <name evidence="1" type="ORF">DFR58_14721</name>
</gene>
<reference evidence="1 2" key="1">
    <citation type="submission" date="2018-07" db="EMBL/GenBank/DDBJ databases">
        <title>Genomic Encyclopedia of Type Strains, Phase IV (KMG-IV): sequencing the most valuable type-strain genomes for metagenomic binning, comparative biology and taxonomic classification.</title>
        <authorList>
            <person name="Goeker M."/>
        </authorList>
    </citation>
    <scope>NUCLEOTIDE SEQUENCE [LARGE SCALE GENOMIC DNA]</scope>
    <source>
        <strain evidence="1 2">DSM 27016</strain>
    </source>
</reference>
<sequence length="58" mass="6875">MLYRSSQTELELERDKLHRLLLSEKACTEEILTQSQVLDELIILNMYRYKNVAQCSTL</sequence>
<dbReference type="EMBL" id="QPJT01000047">
    <property type="protein sequence ID" value="RCX07901.1"/>
    <property type="molecule type" value="Genomic_DNA"/>
</dbReference>
<dbReference type="InterPro" id="IPR037208">
    <property type="entry name" value="Spo0E-like_sf"/>
</dbReference>
<evidence type="ECO:0008006" key="3">
    <source>
        <dbReference type="Google" id="ProtNLM"/>
    </source>
</evidence>
<dbReference type="GO" id="GO:0043937">
    <property type="term" value="P:regulation of sporulation"/>
    <property type="evidence" value="ECO:0007669"/>
    <property type="project" value="InterPro"/>
</dbReference>
<dbReference type="Proteomes" id="UP000253034">
    <property type="component" value="Unassembled WGS sequence"/>
</dbReference>
<proteinExistence type="predicted"/>
<dbReference type="SUPFAM" id="SSF140500">
    <property type="entry name" value="BAS1536-like"/>
    <property type="match status" value="1"/>
</dbReference>
<dbReference type="AlphaFoldDB" id="A0A369AFE4"/>
<organism evidence="1 2">
    <name type="scientific">Anaerobacterium chartisolvens</name>
    <dbReference type="NCBI Taxonomy" id="1297424"/>
    <lineage>
        <taxon>Bacteria</taxon>
        <taxon>Bacillati</taxon>
        <taxon>Bacillota</taxon>
        <taxon>Clostridia</taxon>
        <taxon>Eubacteriales</taxon>
        <taxon>Oscillospiraceae</taxon>
        <taxon>Anaerobacterium</taxon>
    </lineage>
</organism>
<accession>A0A369AFE4</accession>
<name>A0A369AFE4_9FIRM</name>
<comment type="caution">
    <text evidence="1">The sequence shown here is derived from an EMBL/GenBank/DDBJ whole genome shotgun (WGS) entry which is preliminary data.</text>
</comment>
<protein>
    <recommendedName>
        <fullName evidence="3">Spo0E like sporulation regulatory protein</fullName>
    </recommendedName>
</protein>